<dbReference type="SUPFAM" id="SSF103657">
    <property type="entry name" value="BAR/IMD domain-like"/>
    <property type="match status" value="1"/>
</dbReference>
<comment type="similarity">
    <text evidence="2">Belongs to the FCHO family.</text>
</comment>
<dbReference type="AlphaFoldDB" id="A0A0V1AYR3"/>
<dbReference type="InterPro" id="IPR001060">
    <property type="entry name" value="FCH_dom"/>
</dbReference>
<evidence type="ECO:0000256" key="6">
    <source>
        <dbReference type="SAM" id="Coils"/>
    </source>
</evidence>
<dbReference type="Pfam" id="PF10291">
    <property type="entry name" value="muHD"/>
    <property type="match status" value="1"/>
</dbReference>
<evidence type="ECO:0000313" key="10">
    <source>
        <dbReference type="Proteomes" id="UP000054776"/>
    </source>
</evidence>
<evidence type="ECO:0000259" key="8">
    <source>
        <dbReference type="PROSITE" id="PS51072"/>
    </source>
</evidence>
<dbReference type="InParanoid" id="A0A0V1AYR3"/>
<proteinExistence type="inferred from homology"/>
<feature type="compositionally biased region" description="Low complexity" evidence="7">
    <location>
        <begin position="356"/>
        <end position="372"/>
    </location>
</feature>
<comment type="caution">
    <text evidence="9">The sequence shown here is derived from an EMBL/GenBank/DDBJ whole genome shotgun (WGS) entry which is preliminary data.</text>
</comment>
<dbReference type="InterPro" id="IPR028565">
    <property type="entry name" value="MHD"/>
</dbReference>
<dbReference type="InterPro" id="IPR054713">
    <property type="entry name" value="GMIP/FCHO2-like_FCH"/>
</dbReference>
<feature type="compositionally biased region" description="Polar residues" evidence="7">
    <location>
        <begin position="401"/>
        <end position="417"/>
    </location>
</feature>
<evidence type="ECO:0000256" key="5">
    <source>
        <dbReference type="ARBA" id="ARBA00023176"/>
    </source>
</evidence>
<evidence type="ECO:0000256" key="1">
    <source>
        <dbReference type="ARBA" id="ARBA00004283"/>
    </source>
</evidence>
<dbReference type="EMBL" id="JYDH01000157">
    <property type="protein sequence ID" value="KRY29877.1"/>
    <property type="molecule type" value="Genomic_DNA"/>
</dbReference>
<accession>A0A0V1AYR3</accession>
<dbReference type="Gene3D" id="1.20.1270.60">
    <property type="entry name" value="Arfaptin homology (AH) domain/BAR domain"/>
    <property type="match status" value="1"/>
</dbReference>
<feature type="coiled-coil region" evidence="6">
    <location>
        <begin position="160"/>
        <end position="187"/>
    </location>
</feature>
<comment type="subcellular location">
    <subcellularLocation>
        <location evidence="1">Membrane</location>
        <location evidence="1">Clathrin-coated pit</location>
        <topology evidence="1">Peripheral membrane protein</topology>
        <orientation evidence="1">Cytoplasmic side</orientation>
    </subcellularLocation>
</comment>
<dbReference type="FunCoup" id="A0A0V1AYR3">
    <property type="interactions" value="1445"/>
</dbReference>
<keyword evidence="5" id="KW-0472">Membrane</keyword>
<dbReference type="GO" id="GO:0072583">
    <property type="term" value="P:clathrin-dependent endocytosis"/>
    <property type="evidence" value="ECO:0007669"/>
    <property type="project" value="TreeGrafter"/>
</dbReference>
<dbReference type="Pfam" id="PF22699">
    <property type="entry name" value="GMIP-like_FCH"/>
    <property type="match status" value="1"/>
</dbReference>
<dbReference type="GO" id="GO:0030136">
    <property type="term" value="C:clathrin-coated vesicle"/>
    <property type="evidence" value="ECO:0007669"/>
    <property type="project" value="TreeGrafter"/>
</dbReference>
<sequence>MEFCDHFWGEKHNGFAVLFHIIKSNHVAVKELTDMIKERANAEDEHQKRVLKSVKQIANYDSDTAFASVWHTIKLYVRRMTELQQGLASKFGELLRDVQKFGDEQLKLHKSVKEREAKTFEAMNLIQTTTTCLQKAKETYYVRCEELERLKRESASNKDINKCESRMKKARGEYKQYVEKYENVRVDFENRMTMAAKNFQTIQVDHLNQMKQFIVLYSTALANYYQSLTKGIWDCLAWFVDKGITEEFSSEMFNLDVSAILTEIVKLKATGTDRPGKRRNAFDDLVRQPMEFKELRSTDLLTISSKSAQETASSECSDVLQAGNTNVAKSDRSPSQSSTRRLADLFIPAGYRDRGSGTSSSSSTNSSPLPSTAGSLTTSQLKPKLTMWLPGRRSGTKNIGVPSSRTFDNVSLPSKMSASDKKETETSPSQINPLFHGLFNTTSSVKTGDTSLESADLETQPKRTLSMAFLKKKSREKKKSVESSNFSDTKMEEKVNMDFQPDVEIDNPAALQHSSFMDSSSDTDSGGTDTFPRKITVEIKPAKGDRLMASASVDELREAVGLMTGTSASSVKQTGNVASVHDMEFNMFNDSTNKSKGVKVLRAAKTGDDKWNNLAFAGSEYRLRPRSTTPTHMIALQQPTLKNVVKVYKNNAVSVATPENIPASANDASDRTEISTVQSDLTLSSLSGTIPLAMAIIETIHALFKANNECIVKVFGSLTVSFPAGCLALLNKDPTKYPLIFQMKNVEKMHSVVYNQSLLHRLMSEEAQCHRYEFYMPVLLSYLLQQQQRSPHSPYYNVETLRYEVQISSSASISGFESSSAPLLVSSRWIVAEDKTELSIEYGYNENCPFYAPLINVTFNTDVGDTANNVKLPSGASWLQQSNQLQFQLPELKRWDKRSGTLEATIASGQGRCIPAPTLVKFQSNGACISNADVQLQNCSYEISLLRKRLISGKYICEPNIQ</sequence>
<dbReference type="InterPro" id="IPR027267">
    <property type="entry name" value="AH/BAR_dom_sf"/>
</dbReference>
<keyword evidence="10" id="KW-1185">Reference proteome</keyword>
<keyword evidence="3" id="KW-0254">Endocytosis</keyword>
<dbReference type="STRING" id="6334.A0A0V1AYR3"/>
<feature type="region of interest" description="Disordered" evidence="7">
    <location>
        <begin position="350"/>
        <end position="435"/>
    </location>
</feature>
<feature type="domain" description="MHD" evidence="8">
    <location>
        <begin position="689"/>
        <end position="958"/>
    </location>
</feature>
<name>A0A0V1AYR3_TRISP</name>
<dbReference type="eggNOG" id="KOG2398">
    <property type="taxonomic scope" value="Eukaryota"/>
</dbReference>
<keyword evidence="4 6" id="KW-0175">Coiled coil</keyword>
<evidence type="ECO:0000256" key="3">
    <source>
        <dbReference type="ARBA" id="ARBA00022583"/>
    </source>
</evidence>
<evidence type="ECO:0000256" key="4">
    <source>
        <dbReference type="ARBA" id="ARBA00023054"/>
    </source>
</evidence>
<dbReference type="GO" id="GO:0005886">
    <property type="term" value="C:plasma membrane"/>
    <property type="evidence" value="ECO:0007669"/>
    <property type="project" value="TreeGrafter"/>
</dbReference>
<protein>
    <submittedName>
        <fullName evidence="9">FCH domain only protein 2</fullName>
    </submittedName>
</protein>
<evidence type="ECO:0000256" key="2">
    <source>
        <dbReference type="ARBA" id="ARBA00011064"/>
    </source>
</evidence>
<dbReference type="PANTHER" id="PTHR23065">
    <property type="entry name" value="PROLINE-SERINE-THREONINE PHOSPHATASE INTERACTING PROTEIN 1"/>
    <property type="match status" value="1"/>
</dbReference>
<evidence type="ECO:0000256" key="7">
    <source>
        <dbReference type="SAM" id="MobiDB-lite"/>
    </source>
</evidence>
<organism evidence="9 10">
    <name type="scientific">Trichinella spiralis</name>
    <name type="common">Trichina worm</name>
    <dbReference type="NCBI Taxonomy" id="6334"/>
    <lineage>
        <taxon>Eukaryota</taxon>
        <taxon>Metazoa</taxon>
        <taxon>Ecdysozoa</taxon>
        <taxon>Nematoda</taxon>
        <taxon>Enoplea</taxon>
        <taxon>Dorylaimia</taxon>
        <taxon>Trichinellida</taxon>
        <taxon>Trichinellidae</taxon>
        <taxon>Trichinella</taxon>
    </lineage>
</organism>
<reference evidence="9 10" key="1">
    <citation type="submission" date="2015-01" db="EMBL/GenBank/DDBJ databases">
        <title>Evolution of Trichinella species and genotypes.</title>
        <authorList>
            <person name="Korhonen P.K."/>
            <person name="Edoardo P."/>
            <person name="Giuseppe L.R."/>
            <person name="Gasser R.B."/>
        </authorList>
    </citation>
    <scope>NUCLEOTIDE SEQUENCE [LARGE SCALE GENOMIC DNA]</scope>
    <source>
        <strain evidence="9">ISS3</strain>
    </source>
</reference>
<dbReference type="PANTHER" id="PTHR23065:SF15">
    <property type="entry name" value="AT02057P"/>
    <property type="match status" value="1"/>
</dbReference>
<evidence type="ECO:0000313" key="9">
    <source>
        <dbReference type="EMBL" id="KRY29877.1"/>
    </source>
</evidence>
<gene>
    <name evidence="9" type="primary">FCHO2</name>
    <name evidence="9" type="ORF">T01_8677</name>
</gene>
<dbReference type="GO" id="GO:0005905">
    <property type="term" value="C:clathrin-coated pit"/>
    <property type="evidence" value="ECO:0007669"/>
    <property type="project" value="UniProtKB-SubCell"/>
</dbReference>
<dbReference type="InterPro" id="IPR018808">
    <property type="entry name" value="Muniscin_C"/>
</dbReference>
<dbReference type="Proteomes" id="UP000054776">
    <property type="component" value="Unassembled WGS sequence"/>
</dbReference>
<dbReference type="PROSITE" id="PS51072">
    <property type="entry name" value="MHD"/>
    <property type="match status" value="1"/>
</dbReference>
<dbReference type="GO" id="GO:0048268">
    <property type="term" value="P:clathrin coat assembly"/>
    <property type="evidence" value="ECO:0007669"/>
    <property type="project" value="TreeGrafter"/>
</dbReference>
<keyword evidence="5" id="KW-0168">Coated pit</keyword>
<dbReference type="OrthoDB" id="5593455at2759"/>
<dbReference type="SMART" id="SM00055">
    <property type="entry name" value="FCH"/>
    <property type="match status" value="1"/>
</dbReference>